<reference evidence="6" key="1">
    <citation type="journal article" date="2019" name="Int. J. Syst. Evol. Microbiol.">
        <title>The Global Catalogue of Microorganisms (GCM) 10K type strain sequencing project: providing services to taxonomists for standard genome sequencing and annotation.</title>
        <authorList>
            <consortium name="The Broad Institute Genomics Platform"/>
            <consortium name="The Broad Institute Genome Sequencing Center for Infectious Disease"/>
            <person name="Wu L."/>
            <person name="Ma J."/>
        </authorList>
    </citation>
    <scope>NUCLEOTIDE SEQUENCE [LARGE SCALE GENOMIC DNA]</scope>
    <source>
        <strain evidence="6">JCM 16923</strain>
    </source>
</reference>
<evidence type="ECO:0000256" key="4">
    <source>
        <dbReference type="SAM" id="SignalP"/>
    </source>
</evidence>
<evidence type="ECO:0000256" key="3">
    <source>
        <dbReference type="ARBA" id="ARBA00022729"/>
    </source>
</evidence>
<dbReference type="Pfam" id="PF13531">
    <property type="entry name" value="SBP_bac_11"/>
    <property type="match status" value="1"/>
</dbReference>
<name>A0ABP7P2X2_9ACTN</name>
<dbReference type="PANTHER" id="PTHR30632">
    <property type="entry name" value="MOLYBDATE-BINDING PERIPLASMIC PROTEIN"/>
    <property type="match status" value="1"/>
</dbReference>
<comment type="similarity">
    <text evidence="1">Belongs to the bacterial solute-binding protein ModA family.</text>
</comment>
<dbReference type="EMBL" id="BAAAZW010000005">
    <property type="protein sequence ID" value="GAA3958801.1"/>
    <property type="molecule type" value="Genomic_DNA"/>
</dbReference>
<proteinExistence type="inferred from homology"/>
<dbReference type="PIRSF" id="PIRSF004846">
    <property type="entry name" value="ModA"/>
    <property type="match status" value="1"/>
</dbReference>
<dbReference type="NCBIfam" id="TIGR01256">
    <property type="entry name" value="modA"/>
    <property type="match status" value="1"/>
</dbReference>
<keyword evidence="2" id="KW-0479">Metal-binding</keyword>
<evidence type="ECO:0000256" key="2">
    <source>
        <dbReference type="ARBA" id="ARBA00022723"/>
    </source>
</evidence>
<dbReference type="SUPFAM" id="SSF53850">
    <property type="entry name" value="Periplasmic binding protein-like II"/>
    <property type="match status" value="1"/>
</dbReference>
<gene>
    <name evidence="5" type="primary">modA</name>
    <name evidence="5" type="ORF">GCM10022231_17950</name>
</gene>
<dbReference type="Proteomes" id="UP001418444">
    <property type="component" value="Unassembled WGS sequence"/>
</dbReference>
<dbReference type="InterPro" id="IPR005950">
    <property type="entry name" value="ModA"/>
</dbReference>
<sequence>MKRRRLFGPVLVIAAIVGLSVSMTACGSDDGQSIRVMAAASLVDVMDPLSDAYGQQHDGASVEVDAAASSALVQRLKSGAKADVLITADTATMDQAVADGLAADPVVVATNKLVIAVPKGNPAGVTGLDFFTTAGNRSVICASEVPCGRAAEKAIDATGGTPQPISRAVDVRAALGSVTSGEADAALVYQTDAASAGDQVDIIEIPNAPVNEYPAAALTDDGKDFVNLLTSQEGKQILQDAGFGTP</sequence>
<organism evidence="5 6">
    <name type="scientific">Gordonia caeni</name>
    <dbReference type="NCBI Taxonomy" id="1007097"/>
    <lineage>
        <taxon>Bacteria</taxon>
        <taxon>Bacillati</taxon>
        <taxon>Actinomycetota</taxon>
        <taxon>Actinomycetes</taxon>
        <taxon>Mycobacteriales</taxon>
        <taxon>Gordoniaceae</taxon>
        <taxon>Gordonia</taxon>
    </lineage>
</organism>
<dbReference type="PANTHER" id="PTHR30632:SF0">
    <property type="entry name" value="SULFATE-BINDING PROTEIN"/>
    <property type="match status" value="1"/>
</dbReference>
<dbReference type="Gene3D" id="3.40.190.10">
    <property type="entry name" value="Periplasmic binding protein-like II"/>
    <property type="match status" value="2"/>
</dbReference>
<dbReference type="PROSITE" id="PS51257">
    <property type="entry name" value="PROKAR_LIPOPROTEIN"/>
    <property type="match status" value="1"/>
</dbReference>
<evidence type="ECO:0000313" key="5">
    <source>
        <dbReference type="EMBL" id="GAA3958801.1"/>
    </source>
</evidence>
<dbReference type="RefSeq" id="WP_344782835.1">
    <property type="nucleotide sequence ID" value="NZ_BAAAZW010000005.1"/>
</dbReference>
<feature type="signal peptide" evidence="4">
    <location>
        <begin position="1"/>
        <end position="27"/>
    </location>
</feature>
<feature type="chain" id="PRO_5045905072" evidence="4">
    <location>
        <begin position="28"/>
        <end position="246"/>
    </location>
</feature>
<evidence type="ECO:0000256" key="1">
    <source>
        <dbReference type="ARBA" id="ARBA00009175"/>
    </source>
</evidence>
<protein>
    <submittedName>
        <fullName evidence="5">Molybdate ABC transporter substrate-binding protein</fullName>
    </submittedName>
</protein>
<accession>A0ABP7P2X2</accession>
<comment type="caution">
    <text evidence="5">The sequence shown here is derived from an EMBL/GenBank/DDBJ whole genome shotgun (WGS) entry which is preliminary data.</text>
</comment>
<keyword evidence="3 4" id="KW-0732">Signal</keyword>
<keyword evidence="6" id="KW-1185">Reference proteome</keyword>
<evidence type="ECO:0000313" key="6">
    <source>
        <dbReference type="Proteomes" id="UP001418444"/>
    </source>
</evidence>
<dbReference type="InterPro" id="IPR050682">
    <property type="entry name" value="ModA/WtpA"/>
</dbReference>